<proteinExistence type="predicted"/>
<dbReference type="GO" id="GO:0016787">
    <property type="term" value="F:hydrolase activity"/>
    <property type="evidence" value="ECO:0007669"/>
    <property type="project" value="InterPro"/>
</dbReference>
<accession>A0A3D9KZY1</accession>
<evidence type="ECO:0000313" key="2">
    <source>
        <dbReference type="EMBL" id="RED94974.1"/>
    </source>
</evidence>
<name>A0A3D9KZY1_MARFU</name>
<gene>
    <name evidence="2" type="ORF">C7460_11986</name>
</gene>
<organism evidence="2 3">
    <name type="scientific">Marinoscillum furvescens DSM 4134</name>
    <dbReference type="NCBI Taxonomy" id="1122208"/>
    <lineage>
        <taxon>Bacteria</taxon>
        <taxon>Pseudomonadati</taxon>
        <taxon>Bacteroidota</taxon>
        <taxon>Cytophagia</taxon>
        <taxon>Cytophagales</taxon>
        <taxon>Reichenbachiellaceae</taxon>
        <taxon>Marinoscillum</taxon>
    </lineage>
</organism>
<evidence type="ECO:0000259" key="1">
    <source>
        <dbReference type="Pfam" id="PF06439"/>
    </source>
</evidence>
<dbReference type="Gene3D" id="2.60.120.560">
    <property type="entry name" value="Exo-inulinase, domain 1"/>
    <property type="match status" value="2"/>
</dbReference>
<sequence length="446" mass="50262">MLLICSIGELAISQSWEPLFNGKNLQGWESNGGAAKYHVADGSIVGITQPNTPNTFLCTKKNYGDFILELEVYLSDRVNSGIQFRSALKPASQTVYGYQCELDPSQRSWSGGIYDESRRGWLYPLSRNEPAKEAFLLSAWNTVRIECIGQEINTFVNGIHASRLVDDLSDEGFIGLQVHAIDREADAGKEIRWKNIRILTEDLEKYKTPLDPRVPEISYLKNELTEWERDHGFRLLWDGKTSNGWRGAKLEAFPESGWEIKDGVLTVLATDGGESTGPGDIVTTKMYSDFELELKFKISKGANSGIKYLVDPTLNKGAGSAIGCEFQILDDANHPDAKMGVKGNRTVGALYDLIAPKNLQTPWRKKSFNAEGWNTARIVSRDGNVTHWLNNELIVSYDRFSHMFEALVNYSKYKNWEQFGRWAEGSILLQDHGNEVSFHSIKIREF</sequence>
<evidence type="ECO:0000313" key="3">
    <source>
        <dbReference type="Proteomes" id="UP000256779"/>
    </source>
</evidence>
<reference evidence="2 3" key="1">
    <citation type="submission" date="2018-07" db="EMBL/GenBank/DDBJ databases">
        <title>Genomic Encyclopedia of Type Strains, Phase IV (KMG-IV): sequencing the most valuable type-strain genomes for metagenomic binning, comparative biology and taxonomic classification.</title>
        <authorList>
            <person name="Goeker M."/>
        </authorList>
    </citation>
    <scope>NUCLEOTIDE SEQUENCE [LARGE SCALE GENOMIC DNA]</scope>
    <source>
        <strain evidence="2 3">DSM 4134</strain>
    </source>
</reference>
<dbReference type="Proteomes" id="UP000256779">
    <property type="component" value="Unassembled WGS sequence"/>
</dbReference>
<feature type="domain" description="3-keto-alpha-glucoside-1,2-lyase/3-keto-2-hydroxy-glucal hydratase" evidence="1">
    <location>
        <begin position="16"/>
        <end position="198"/>
    </location>
</feature>
<dbReference type="AlphaFoldDB" id="A0A3D9KZY1"/>
<keyword evidence="3" id="KW-1185">Reference proteome</keyword>
<dbReference type="Pfam" id="PF06439">
    <property type="entry name" value="3keto-disac_hyd"/>
    <property type="match status" value="2"/>
</dbReference>
<dbReference type="EMBL" id="QREG01000019">
    <property type="protein sequence ID" value="RED94974.1"/>
    <property type="molecule type" value="Genomic_DNA"/>
</dbReference>
<feature type="domain" description="3-keto-alpha-glucoside-1,2-lyase/3-keto-2-hydroxy-glucal hydratase" evidence="1">
    <location>
        <begin position="232"/>
        <end position="444"/>
    </location>
</feature>
<comment type="caution">
    <text evidence="2">The sequence shown here is derived from an EMBL/GenBank/DDBJ whole genome shotgun (WGS) entry which is preliminary data.</text>
</comment>
<protein>
    <submittedName>
        <fullName evidence="2">Uncharacterized protein DUF1080</fullName>
    </submittedName>
</protein>
<dbReference type="InterPro" id="IPR010496">
    <property type="entry name" value="AL/BT2_dom"/>
</dbReference>